<evidence type="ECO:0000313" key="2">
    <source>
        <dbReference type="Proteomes" id="UP000518188"/>
    </source>
</evidence>
<gene>
    <name evidence="1" type="ORF">HGA11_32595</name>
</gene>
<protein>
    <recommendedName>
        <fullName evidence="3">DUF3263 domain-containing protein</fullName>
    </recommendedName>
</protein>
<dbReference type="AlphaFoldDB" id="A0A7X6MZE8"/>
<dbReference type="RefSeq" id="WP_131814151.1">
    <property type="nucleotide sequence ID" value="NZ_HG322954.1"/>
</dbReference>
<name>A0A7X6MZE8_9MYCO</name>
<organism evidence="1 2">
    <name type="scientific">Mycolicibacterium septicum DSM 44393</name>
    <dbReference type="NCBI Taxonomy" id="1341646"/>
    <lineage>
        <taxon>Bacteria</taxon>
        <taxon>Bacillati</taxon>
        <taxon>Actinomycetota</taxon>
        <taxon>Actinomycetes</taxon>
        <taxon>Mycobacteriales</taxon>
        <taxon>Mycobacteriaceae</taxon>
        <taxon>Mycolicibacterium</taxon>
    </lineage>
</organism>
<accession>A0A7X6MZE8</accession>
<reference evidence="1 2" key="1">
    <citation type="submission" date="2020-04" db="EMBL/GenBank/DDBJ databases">
        <title>MicrobeNet Type strains.</title>
        <authorList>
            <person name="Nicholson A.C."/>
        </authorList>
    </citation>
    <scope>NUCLEOTIDE SEQUENCE [LARGE SCALE GENOMIC DNA]</scope>
    <source>
        <strain evidence="1 2">ATCC 700731</strain>
    </source>
</reference>
<dbReference type="Proteomes" id="UP000518188">
    <property type="component" value="Unassembled WGS sequence"/>
</dbReference>
<proteinExistence type="predicted"/>
<comment type="caution">
    <text evidence="1">The sequence shown here is derived from an EMBL/GenBank/DDBJ whole genome shotgun (WGS) entry which is preliminary data.</text>
</comment>
<sequence>MQQPSDDGRRRSTHVRSSMNLTFGAGAHSPTDAFERGMIDFVRRWEPYGGGSASDIYESFGMRESAFFARALALLDTDYVASHFDSTVTHRIRDVCLLRLMS</sequence>
<evidence type="ECO:0000313" key="1">
    <source>
        <dbReference type="EMBL" id="NKZ15719.1"/>
    </source>
</evidence>
<dbReference type="EMBL" id="JAAXPJ010000025">
    <property type="protein sequence ID" value="NKZ15719.1"/>
    <property type="molecule type" value="Genomic_DNA"/>
</dbReference>
<evidence type="ECO:0008006" key="3">
    <source>
        <dbReference type="Google" id="ProtNLM"/>
    </source>
</evidence>